<evidence type="ECO:0000313" key="3">
    <source>
        <dbReference type="Proteomes" id="UP000662873"/>
    </source>
</evidence>
<accession>A0A809S489</accession>
<evidence type="ECO:0000256" key="1">
    <source>
        <dbReference type="SAM" id="MobiDB-lite"/>
    </source>
</evidence>
<organism evidence="2 3">
    <name type="scientific">Candidatus Nitrosymbiomonas proteolyticus</name>
    <dbReference type="NCBI Taxonomy" id="2608984"/>
    <lineage>
        <taxon>Bacteria</taxon>
        <taxon>Bacillati</taxon>
        <taxon>Armatimonadota</taxon>
        <taxon>Armatimonadota incertae sedis</taxon>
        <taxon>Candidatus Nitrosymbiomonas</taxon>
    </lineage>
</organism>
<gene>
    <name evidence="2" type="ORF">NPRO_10410</name>
</gene>
<name>A0A809S489_9BACT</name>
<reference evidence="2" key="1">
    <citation type="journal article" name="DNA Res.">
        <title>The physiological potential of anammox bacteria as revealed by their core genome structure.</title>
        <authorList>
            <person name="Okubo T."/>
            <person name="Toyoda A."/>
            <person name="Fukuhara K."/>
            <person name="Uchiyama I."/>
            <person name="Harigaya Y."/>
            <person name="Kuroiwa M."/>
            <person name="Suzuki T."/>
            <person name="Murakami Y."/>
            <person name="Suwa Y."/>
            <person name="Takami H."/>
        </authorList>
    </citation>
    <scope>NUCLEOTIDE SEQUENCE</scope>
    <source>
        <strain evidence="2">317325-2</strain>
    </source>
</reference>
<feature type="region of interest" description="Disordered" evidence="1">
    <location>
        <begin position="100"/>
        <end position="131"/>
    </location>
</feature>
<dbReference type="EMBL" id="AP021858">
    <property type="protein sequence ID" value="BBO23446.1"/>
    <property type="molecule type" value="Genomic_DNA"/>
</dbReference>
<dbReference type="Proteomes" id="UP000662873">
    <property type="component" value="Chromosome"/>
</dbReference>
<sequence>MLSLIPALILAVLHGPGAFHSDAKFGWNATGFQAEEGAATANFDEGTSQGGAPTLAEGQRVADRFSWNEGNFLAIFSQLLSLLDVQTADNPPATVFLTKTQGTEGIRSEHLRQPPGPPSCRSDLIRDGPLA</sequence>
<dbReference type="KEGG" id="npy:NPRO_10410"/>
<protein>
    <submittedName>
        <fullName evidence="2">Uncharacterized protein</fullName>
    </submittedName>
</protein>
<dbReference type="AlphaFoldDB" id="A0A809S489"/>
<proteinExistence type="predicted"/>
<evidence type="ECO:0000313" key="2">
    <source>
        <dbReference type="EMBL" id="BBO23446.1"/>
    </source>
</evidence>